<name>A0A9D3X9G0_9SAUR</name>
<dbReference type="CDD" id="cd01670">
    <property type="entry name" value="Death"/>
    <property type="match status" value="1"/>
</dbReference>
<evidence type="ECO:0000259" key="3">
    <source>
        <dbReference type="PROSITE" id="PS50017"/>
    </source>
</evidence>
<evidence type="ECO:0000256" key="1">
    <source>
        <dbReference type="SAM" id="MobiDB-lite"/>
    </source>
</evidence>
<dbReference type="EMBL" id="JAHDVG010000475">
    <property type="protein sequence ID" value="KAH1176344.1"/>
    <property type="molecule type" value="Genomic_DNA"/>
</dbReference>
<feature type="region of interest" description="Disordered" evidence="1">
    <location>
        <begin position="190"/>
        <end position="211"/>
    </location>
</feature>
<keyword evidence="5" id="KW-1185">Reference proteome</keyword>
<evidence type="ECO:0000256" key="2">
    <source>
        <dbReference type="SAM" id="Phobius"/>
    </source>
</evidence>
<proteinExistence type="predicted"/>
<reference evidence="4" key="1">
    <citation type="submission" date="2021-09" db="EMBL/GenBank/DDBJ databases">
        <title>The genome of Mauremys mutica provides insights into the evolution of semi-aquatic lifestyle.</title>
        <authorList>
            <person name="Gong S."/>
            <person name="Gao Y."/>
        </authorList>
    </citation>
    <scope>NUCLEOTIDE SEQUENCE</scope>
    <source>
        <strain evidence="4">MM-2020</strain>
        <tissue evidence="4">Muscle</tissue>
    </source>
</reference>
<feature type="domain" description="Death" evidence="3">
    <location>
        <begin position="115"/>
        <end position="157"/>
    </location>
</feature>
<evidence type="ECO:0000313" key="4">
    <source>
        <dbReference type="EMBL" id="KAH1176344.1"/>
    </source>
</evidence>
<dbReference type="InterPro" id="IPR000488">
    <property type="entry name" value="Death_dom"/>
</dbReference>
<dbReference type="InterPro" id="IPR011029">
    <property type="entry name" value="DEATH-like_dom_sf"/>
</dbReference>
<keyword evidence="2" id="KW-0812">Transmembrane</keyword>
<keyword evidence="2" id="KW-0472">Membrane</keyword>
<gene>
    <name evidence="4" type="ORF">KIL84_021078</name>
</gene>
<evidence type="ECO:0000313" key="5">
    <source>
        <dbReference type="Proteomes" id="UP000827986"/>
    </source>
</evidence>
<comment type="caution">
    <text evidence="4">The sequence shown here is derived from an EMBL/GenBank/DDBJ whole genome shotgun (WGS) entry which is preliminary data.</text>
</comment>
<dbReference type="AlphaFoldDB" id="A0A9D3X9G0"/>
<dbReference type="GO" id="GO:0007165">
    <property type="term" value="P:signal transduction"/>
    <property type="evidence" value="ECO:0007669"/>
    <property type="project" value="InterPro"/>
</dbReference>
<feature type="transmembrane region" description="Helical" evidence="2">
    <location>
        <begin position="244"/>
        <end position="267"/>
    </location>
</feature>
<accession>A0A9D3X9G0</accession>
<dbReference type="PROSITE" id="PS50017">
    <property type="entry name" value="DEATH_DOMAIN"/>
    <property type="match status" value="1"/>
</dbReference>
<dbReference type="SUPFAM" id="SSF47986">
    <property type="entry name" value="DEATH domain"/>
    <property type="match status" value="1"/>
</dbReference>
<protein>
    <recommendedName>
        <fullName evidence="3">Death domain-containing protein</fullName>
    </recommendedName>
</protein>
<organism evidence="4 5">
    <name type="scientific">Mauremys mutica</name>
    <name type="common">yellowpond turtle</name>
    <dbReference type="NCBI Taxonomy" id="74926"/>
    <lineage>
        <taxon>Eukaryota</taxon>
        <taxon>Metazoa</taxon>
        <taxon>Chordata</taxon>
        <taxon>Craniata</taxon>
        <taxon>Vertebrata</taxon>
        <taxon>Euteleostomi</taxon>
        <taxon>Archelosauria</taxon>
        <taxon>Testudinata</taxon>
        <taxon>Testudines</taxon>
        <taxon>Cryptodira</taxon>
        <taxon>Durocryptodira</taxon>
        <taxon>Testudinoidea</taxon>
        <taxon>Geoemydidae</taxon>
        <taxon>Geoemydinae</taxon>
        <taxon>Mauremys</taxon>
    </lineage>
</organism>
<keyword evidence="2" id="KW-1133">Transmembrane helix</keyword>
<dbReference type="Proteomes" id="UP000827986">
    <property type="component" value="Unassembled WGS sequence"/>
</dbReference>
<dbReference type="Gene3D" id="1.10.533.10">
    <property type="entry name" value="Death Domain, Fas"/>
    <property type="match status" value="1"/>
</dbReference>
<sequence length="327" mass="37161">MLSRSPTWVLPQNSLSCTDILSAQGSGPRSSVMFETIGIGLLLLVTCGSCEDTAADDIGVHMMGRISELLSPEECHEFYTQITGPEENIEEELERLSEVKNPILSRHRRDIVSTEQCKDVLTQWLEAEGDAVYWDRLSRALRQIGRPDISQELGKNLNQDKNLELKRNVEEYHKRVEHLTSSLLLEEDEKYGETNQHSRARRAGGKSRRESGLMQKGWDDIDLIIERKPLPPYNRSLFEWINPVASGFIGGFLISFVLMALAIYSFLWTLNRDTLEMSHHNPGPRPERAAHNPLFEYDLNYALILDEDLRDSVDGDASDDTSFEGEP</sequence>